<dbReference type="Pfam" id="PF13400">
    <property type="entry name" value="Tad"/>
    <property type="match status" value="1"/>
</dbReference>
<evidence type="ECO:0000256" key="1">
    <source>
        <dbReference type="SAM" id="Phobius"/>
    </source>
</evidence>
<evidence type="ECO:0000259" key="2">
    <source>
        <dbReference type="Pfam" id="PF13400"/>
    </source>
</evidence>
<gene>
    <name evidence="3" type="ORF">NEOCIP111885_02968</name>
</gene>
<keyword evidence="1" id="KW-0472">Membrane</keyword>
<dbReference type="AlphaFoldDB" id="A0A9C7LAK4"/>
<accession>A0A9C7LAK4</accession>
<name>A0A9C7LAK4_9BACI</name>
<protein>
    <recommendedName>
        <fullName evidence="2">Putative Flp pilus-assembly TadG-like N-terminal domain-containing protein</fullName>
    </recommendedName>
</protein>
<feature type="transmembrane region" description="Helical" evidence="1">
    <location>
        <begin position="20"/>
        <end position="43"/>
    </location>
</feature>
<dbReference type="InterPro" id="IPR028087">
    <property type="entry name" value="Tad_N"/>
</dbReference>
<keyword evidence="4" id="KW-1185">Reference proteome</keyword>
<dbReference type="RefSeq" id="WP_230497461.1">
    <property type="nucleotide sequence ID" value="NZ_CAKJTG010000017.1"/>
</dbReference>
<organism evidence="3 4">
    <name type="scientific">Pseudoneobacillus rhizosphaerae</name>
    <dbReference type="NCBI Taxonomy" id="2880968"/>
    <lineage>
        <taxon>Bacteria</taxon>
        <taxon>Bacillati</taxon>
        <taxon>Bacillota</taxon>
        <taxon>Bacilli</taxon>
        <taxon>Bacillales</taxon>
        <taxon>Bacillaceae</taxon>
        <taxon>Pseudoneobacillus</taxon>
    </lineage>
</organism>
<dbReference type="Proteomes" id="UP000789845">
    <property type="component" value="Unassembled WGS sequence"/>
</dbReference>
<keyword evidence="1" id="KW-0812">Transmembrane</keyword>
<comment type="caution">
    <text evidence="3">The sequence shown here is derived from an EMBL/GenBank/DDBJ whole genome shotgun (WGS) entry which is preliminary data.</text>
</comment>
<reference evidence="3" key="1">
    <citation type="submission" date="2021-10" db="EMBL/GenBank/DDBJ databases">
        <authorList>
            <person name="Criscuolo A."/>
        </authorList>
    </citation>
    <scope>NUCLEOTIDE SEQUENCE</scope>
    <source>
        <strain evidence="3">CIP111885</strain>
    </source>
</reference>
<dbReference type="EMBL" id="CAKJTG010000017">
    <property type="protein sequence ID" value="CAG9609226.1"/>
    <property type="molecule type" value="Genomic_DNA"/>
</dbReference>
<evidence type="ECO:0000313" key="3">
    <source>
        <dbReference type="EMBL" id="CAG9609226.1"/>
    </source>
</evidence>
<evidence type="ECO:0000313" key="4">
    <source>
        <dbReference type="Proteomes" id="UP000789845"/>
    </source>
</evidence>
<keyword evidence="1" id="KW-1133">Transmembrane helix</keyword>
<sequence length="306" mass="33785">MKKLRVLKFINNEQGNVAVLVALSFMGLLAIAGLAIDGGLMYMTKTHLQKTANAAVLSGAQELTNKEEKVRVIVNDILKAHKEETTLENMHVQLEKRVDVNLVKPVKLSFSRIFGFDQVDVKVHSAAELRPIGRAAGAAPLGIDERTPLEYLKPYKLKVDSSDSVSGYFGILALGGPGARTYEENLQYGYQDELKIGMVIDTQTGNIAGKTRSVVQELVNGCPESPRDVFDRDCSRVILVPVYKPYQYDSNQLKSVEITGFAYFYITDPMSSTDTSITGMFIKRTGTGFEEDGSITRGAYKIRITE</sequence>
<feature type="domain" description="Putative Flp pilus-assembly TadG-like N-terminal" evidence="2">
    <location>
        <begin position="15"/>
        <end position="61"/>
    </location>
</feature>
<proteinExistence type="predicted"/>